<gene>
    <name evidence="3" type="ORF">HALOF300_01355</name>
</gene>
<dbReference type="InterPro" id="IPR025150">
    <property type="entry name" value="GH123_cat"/>
</dbReference>
<accession>A0A7M4DGV8</accession>
<dbReference type="RefSeq" id="WP_231955106.1">
    <property type="nucleotide sequence ID" value="NZ_CACRYJ010000017.1"/>
</dbReference>
<evidence type="ECO:0000256" key="1">
    <source>
        <dbReference type="SAM" id="MobiDB-lite"/>
    </source>
</evidence>
<evidence type="ECO:0000259" key="2">
    <source>
        <dbReference type="Pfam" id="PF13320"/>
    </source>
</evidence>
<dbReference type="EMBL" id="CACRYJ010000017">
    <property type="protein sequence ID" value="VZO36151.1"/>
    <property type="molecule type" value="Genomic_DNA"/>
</dbReference>
<protein>
    <recommendedName>
        <fullName evidence="2">Glycoside hydrolase 123 catalytic domain-containing protein</fullName>
    </recommendedName>
</protein>
<dbReference type="Pfam" id="PF13320">
    <property type="entry name" value="GH123_cat"/>
    <property type="match status" value="1"/>
</dbReference>
<dbReference type="AlphaFoldDB" id="A0A7M4DGV8"/>
<evidence type="ECO:0000313" key="4">
    <source>
        <dbReference type="Proteomes" id="UP000419743"/>
    </source>
</evidence>
<evidence type="ECO:0000313" key="3">
    <source>
        <dbReference type="EMBL" id="VZO36151.1"/>
    </source>
</evidence>
<name>A0A7M4DGV8_9MICO</name>
<feature type="domain" description="Glycoside hydrolase 123 catalytic" evidence="2">
    <location>
        <begin position="183"/>
        <end position="511"/>
    </location>
</feature>
<sequence>MTDRPPPRPDWTFQLVDTLEKVFADERPAPMAAGTPLSGFLGETLSVQLAYLPPATESLSVLGTLHPRVDGPLAHLVQVSTVELVPCALVAFDGHDDGYLRDSPGLYPDLLRPVPSGTPVRPAVGYWQSLWFDVEVSDPALAGRHDLRLSVADADGATLFTATIEVVVHPVELPALDIVNTHWLHADSLAEYHDVPVFSEEHWDLLDAYLGAAARMRVNSVLTPTWTPPLDTAVGSARTPVQLVDITPDGGGYAFDFGLLGRWLGLCRKHRIATVEIAHLFTQWGATATPAIYVRTPAGIERRFGWDVPATDPRYRALLAQLLPALRAYLAEHWDGGVLFHISDEPREHMLPDYRAARAVVEDLLAGATVVDALSDFEFARSGAVDTPIVATNHVQEFLDHGLSPWVYYCVSQHRDVANRFIGLPSLRNRVLGRQLFVAGAPGFLHWGFNFWAAQYSTRPIDPFTDTSSGGAFPAGDPFIVYPGPDGQPWLSIRYRVFAQAMDDHRALQLLRDLTDAATARATVDQGGTLGYATFSYDREHYLRSRREVDAAIMTELARRDGSPAPGTLTATSRPGGGTAD</sequence>
<reference evidence="3 4" key="1">
    <citation type="submission" date="2019-11" db="EMBL/GenBank/DDBJ databases">
        <authorList>
            <person name="Criscuolo A."/>
        </authorList>
    </citation>
    <scope>NUCLEOTIDE SEQUENCE [LARGE SCALE GENOMIC DNA]</scope>
    <source>
        <strain evidence="3">CIP111667</strain>
    </source>
</reference>
<organism evidence="3 4">
    <name type="scientific">Occultella aeris</name>
    <dbReference type="NCBI Taxonomy" id="2761496"/>
    <lineage>
        <taxon>Bacteria</taxon>
        <taxon>Bacillati</taxon>
        <taxon>Actinomycetota</taxon>
        <taxon>Actinomycetes</taxon>
        <taxon>Micrococcales</taxon>
        <taxon>Ruaniaceae</taxon>
        <taxon>Occultella</taxon>
    </lineage>
</organism>
<feature type="region of interest" description="Disordered" evidence="1">
    <location>
        <begin position="558"/>
        <end position="581"/>
    </location>
</feature>
<comment type="caution">
    <text evidence="3">The sequence shown here is derived from an EMBL/GenBank/DDBJ whole genome shotgun (WGS) entry which is preliminary data.</text>
</comment>
<dbReference type="Proteomes" id="UP000419743">
    <property type="component" value="Unassembled WGS sequence"/>
</dbReference>
<keyword evidence="4" id="KW-1185">Reference proteome</keyword>
<proteinExistence type="predicted"/>